<feature type="compositionally biased region" description="Basic residues" evidence="1">
    <location>
        <begin position="745"/>
        <end position="765"/>
    </location>
</feature>
<feature type="compositionally biased region" description="Basic and acidic residues" evidence="1">
    <location>
        <begin position="574"/>
        <end position="603"/>
    </location>
</feature>
<dbReference type="AlphaFoldDB" id="K0SL40"/>
<feature type="compositionally biased region" description="Gly residues" evidence="1">
    <location>
        <begin position="651"/>
        <end position="667"/>
    </location>
</feature>
<feature type="compositionally biased region" description="Gly residues" evidence="1">
    <location>
        <begin position="799"/>
        <end position="815"/>
    </location>
</feature>
<dbReference type="GO" id="GO:0006364">
    <property type="term" value="P:rRNA processing"/>
    <property type="evidence" value="ECO:0007669"/>
    <property type="project" value="InterPro"/>
</dbReference>
<feature type="domain" description="ESF1 RRM" evidence="2">
    <location>
        <begin position="343"/>
        <end position="415"/>
    </location>
</feature>
<feature type="compositionally biased region" description="Acidic residues" evidence="1">
    <location>
        <begin position="309"/>
        <end position="318"/>
    </location>
</feature>
<dbReference type="InterPro" id="IPR039754">
    <property type="entry name" value="Esf1"/>
</dbReference>
<evidence type="ECO:0000259" key="2">
    <source>
        <dbReference type="Pfam" id="PF25121"/>
    </source>
</evidence>
<dbReference type="InterPro" id="IPR056750">
    <property type="entry name" value="RRM_ESF1"/>
</dbReference>
<accession>K0SL40</accession>
<dbReference type="PANTHER" id="PTHR12202:SF0">
    <property type="entry name" value="ESF1 HOMOLOG"/>
    <property type="match status" value="1"/>
</dbReference>
<dbReference type="eggNOG" id="KOG2318">
    <property type="taxonomic scope" value="Eukaryota"/>
</dbReference>
<feature type="compositionally biased region" description="Basic residues" evidence="1">
    <location>
        <begin position="1"/>
        <end position="11"/>
    </location>
</feature>
<sequence>MAKKGGKKKARPGGASPSESPPAAPAPPGGGRAVRLGVPPPPVPPAARRRGCQGRLPPPVGTRREPDRGDTERRQVRGGARRGPVRGDARAGQSGSSSESDDEGAADSKPPKTERAGEADAAGDDSMEARIAYLNALSRGDVDATSSSSEDESSSSSDSSDSDSDSDESTSGILGKAGVLDPSSNRVEDVDLTDEESRYLCVLNLNWDHVRAVDVYAMVRSFCPPGTLERVAVYPSDFGRGRMEREGREGPRGLWKRAARGEEGEGGDGEDAGESDGGDGTTSRSDSEGDSDGEPDEYQEPLQAGVNPAEDDGSDSDEEDILNLEDATSRLYSHFPAQSTVTKNSQLTTADEEEDGFDIERLRRYEASKLRYYFAVATFSSPRAASSVYESIDGLEMGHTAAEVDARILPADAYASTVEGREVRDECTQVPARYEPSDAVVTALRQSRVSCSWEEGDAEREARLTRYGMGKEGWEAMAAGDDIGVYLATSDVSSDEGGSDGEERGGTGGEKRKGKADKMRAMLGLAGSDDDDDEVVSSDSEGSSGSGGSSDGEDDDGEAAERSRQVTFTPGGDLEAKIRAKLSKEDGGEKKELSPFEKYLERRKEKRRERRQAARGRKGGAQAADDDGGMYDQDHEFGEAKFSDEEDGADGTRGGDGPGDGDGGFFAGGSDDTKTESEENADGGGGGTRASTREELELLIAGDAGLRHAWPRQARASVDEEAPGQAKEAARGPPLERLRAGIQGRHVRLALRRATRRRRPVRHRQDRPELPGDGRDEGAPRGADEAQEQEEEGRREGGGGRGDGQGSAAGPGGQNASGSAELSSLVMSLKRKRAKA</sequence>
<dbReference type="OrthoDB" id="431825at2759"/>
<comment type="caution">
    <text evidence="3">The sequence shown here is derived from an EMBL/GenBank/DDBJ whole genome shotgun (WGS) entry which is preliminary data.</text>
</comment>
<name>K0SL40_THAOC</name>
<dbReference type="PANTHER" id="PTHR12202">
    <property type="entry name" value="ESF1 HOMOLOG"/>
    <property type="match status" value="1"/>
</dbReference>
<feature type="region of interest" description="Disordered" evidence="1">
    <location>
        <begin position="1"/>
        <end position="193"/>
    </location>
</feature>
<feature type="compositionally biased region" description="Basic and acidic residues" evidence="1">
    <location>
        <begin position="728"/>
        <end position="739"/>
    </location>
</feature>
<proteinExistence type="predicted"/>
<dbReference type="GO" id="GO:0003723">
    <property type="term" value="F:RNA binding"/>
    <property type="evidence" value="ECO:0007669"/>
    <property type="project" value="TreeGrafter"/>
</dbReference>
<feature type="compositionally biased region" description="Basic and acidic residues" evidence="1">
    <location>
        <begin position="632"/>
        <end position="643"/>
    </location>
</feature>
<feature type="region of interest" description="Disordered" evidence="1">
    <location>
        <begin position="240"/>
        <end position="318"/>
    </location>
</feature>
<evidence type="ECO:0000313" key="3">
    <source>
        <dbReference type="EMBL" id="EJK65664.1"/>
    </source>
</evidence>
<feature type="compositionally biased region" description="Acidic residues" evidence="1">
    <location>
        <begin position="288"/>
        <end position="299"/>
    </location>
</feature>
<feature type="compositionally biased region" description="Basic and acidic residues" evidence="1">
    <location>
        <begin position="766"/>
        <end position="784"/>
    </location>
</feature>
<reference evidence="3 4" key="1">
    <citation type="journal article" date="2012" name="Genome Biol.">
        <title>Genome and low-iron response of an oceanic diatom adapted to chronic iron limitation.</title>
        <authorList>
            <person name="Lommer M."/>
            <person name="Specht M."/>
            <person name="Roy A.S."/>
            <person name="Kraemer L."/>
            <person name="Andreson R."/>
            <person name="Gutowska M.A."/>
            <person name="Wolf J."/>
            <person name="Bergner S.V."/>
            <person name="Schilhabel M.B."/>
            <person name="Klostermeier U.C."/>
            <person name="Beiko R.G."/>
            <person name="Rosenstiel P."/>
            <person name="Hippler M."/>
            <person name="Laroche J."/>
        </authorList>
    </citation>
    <scope>NUCLEOTIDE SEQUENCE [LARGE SCALE GENOMIC DNA]</scope>
    <source>
        <strain evidence="3 4">CCMP1005</strain>
    </source>
</reference>
<feature type="compositionally biased region" description="Basic residues" evidence="1">
    <location>
        <begin position="604"/>
        <end position="618"/>
    </location>
</feature>
<dbReference type="EMBL" id="AGNL01015590">
    <property type="protein sequence ID" value="EJK65664.1"/>
    <property type="molecule type" value="Genomic_DNA"/>
</dbReference>
<feature type="compositionally biased region" description="Acidic residues" evidence="1">
    <location>
        <begin position="264"/>
        <end position="277"/>
    </location>
</feature>
<feature type="compositionally biased region" description="Basic and acidic residues" evidence="1">
    <location>
        <begin position="62"/>
        <end position="75"/>
    </location>
</feature>
<feature type="compositionally biased region" description="Basic and acidic residues" evidence="1">
    <location>
        <begin position="240"/>
        <end position="251"/>
    </location>
</feature>
<gene>
    <name evidence="3" type="ORF">THAOC_13452</name>
</gene>
<dbReference type="Pfam" id="PF25121">
    <property type="entry name" value="RRM_ESF1"/>
    <property type="match status" value="2"/>
</dbReference>
<feature type="compositionally biased region" description="Pro residues" evidence="1">
    <location>
        <begin position="19"/>
        <end position="28"/>
    </location>
</feature>
<feature type="compositionally biased region" description="Basic and acidic residues" evidence="1">
    <location>
        <begin position="501"/>
        <end position="520"/>
    </location>
</feature>
<keyword evidence="4" id="KW-1185">Reference proteome</keyword>
<dbReference type="Proteomes" id="UP000266841">
    <property type="component" value="Unassembled WGS sequence"/>
</dbReference>
<feature type="compositionally biased region" description="Basic and acidic residues" evidence="1">
    <location>
        <begin position="109"/>
        <end position="118"/>
    </location>
</feature>
<feature type="domain" description="ESF1 RRM" evidence="2">
    <location>
        <begin position="200"/>
        <end position="271"/>
    </location>
</feature>
<protein>
    <recommendedName>
        <fullName evidence="2">ESF1 RRM domain-containing protein</fullName>
    </recommendedName>
</protein>
<evidence type="ECO:0000256" key="1">
    <source>
        <dbReference type="SAM" id="MobiDB-lite"/>
    </source>
</evidence>
<evidence type="ECO:0000313" key="4">
    <source>
        <dbReference type="Proteomes" id="UP000266841"/>
    </source>
</evidence>
<organism evidence="3 4">
    <name type="scientific">Thalassiosira oceanica</name>
    <name type="common">Marine diatom</name>
    <dbReference type="NCBI Taxonomy" id="159749"/>
    <lineage>
        <taxon>Eukaryota</taxon>
        <taxon>Sar</taxon>
        <taxon>Stramenopiles</taxon>
        <taxon>Ochrophyta</taxon>
        <taxon>Bacillariophyta</taxon>
        <taxon>Coscinodiscophyceae</taxon>
        <taxon>Thalassiosirophycidae</taxon>
        <taxon>Thalassiosirales</taxon>
        <taxon>Thalassiosiraceae</taxon>
        <taxon>Thalassiosira</taxon>
    </lineage>
</organism>
<feature type="region of interest" description="Disordered" evidence="1">
    <location>
        <begin position="490"/>
        <end position="836"/>
    </location>
</feature>